<dbReference type="InterPro" id="IPR004358">
    <property type="entry name" value="Sig_transdc_His_kin-like_C"/>
</dbReference>
<dbReference type="Gene3D" id="3.30.565.10">
    <property type="entry name" value="Histidine kinase-like ATPase, C-terminal domain"/>
    <property type="match status" value="1"/>
</dbReference>
<evidence type="ECO:0000313" key="6">
    <source>
        <dbReference type="EMBL" id="RPB09080.1"/>
    </source>
</evidence>
<dbReference type="SMART" id="SM00388">
    <property type="entry name" value="HisKA"/>
    <property type="match status" value="1"/>
</dbReference>
<reference evidence="6 7" key="1">
    <citation type="journal article" date="2018" name="Nat. Ecol. Evol.">
        <title>Pezizomycetes genomes reveal the molecular basis of ectomycorrhizal truffle lifestyle.</title>
        <authorList>
            <person name="Murat C."/>
            <person name="Payen T."/>
            <person name="Noel B."/>
            <person name="Kuo A."/>
            <person name="Morin E."/>
            <person name="Chen J."/>
            <person name="Kohler A."/>
            <person name="Krizsan K."/>
            <person name="Balestrini R."/>
            <person name="Da Silva C."/>
            <person name="Montanini B."/>
            <person name="Hainaut M."/>
            <person name="Levati E."/>
            <person name="Barry K.W."/>
            <person name="Belfiori B."/>
            <person name="Cichocki N."/>
            <person name="Clum A."/>
            <person name="Dockter R.B."/>
            <person name="Fauchery L."/>
            <person name="Guy J."/>
            <person name="Iotti M."/>
            <person name="Le Tacon F."/>
            <person name="Lindquist E.A."/>
            <person name="Lipzen A."/>
            <person name="Malagnac F."/>
            <person name="Mello A."/>
            <person name="Molinier V."/>
            <person name="Miyauchi S."/>
            <person name="Poulain J."/>
            <person name="Riccioni C."/>
            <person name="Rubini A."/>
            <person name="Sitrit Y."/>
            <person name="Splivallo R."/>
            <person name="Traeger S."/>
            <person name="Wang M."/>
            <person name="Zifcakova L."/>
            <person name="Wipf D."/>
            <person name="Zambonelli A."/>
            <person name="Paolocci F."/>
            <person name="Nowrousian M."/>
            <person name="Ottonello S."/>
            <person name="Baldrian P."/>
            <person name="Spatafora J.W."/>
            <person name="Henrissat B."/>
            <person name="Nagy L.G."/>
            <person name="Aury J.M."/>
            <person name="Wincker P."/>
            <person name="Grigoriev I.V."/>
            <person name="Bonfante P."/>
            <person name="Martin F.M."/>
        </authorList>
    </citation>
    <scope>NUCLEOTIDE SEQUENCE [LARGE SCALE GENOMIC DNA]</scope>
    <source>
        <strain evidence="6 7">CCBAS932</strain>
    </source>
</reference>
<dbReference type="CDD" id="cd00082">
    <property type="entry name" value="HisKA"/>
    <property type="match status" value="1"/>
</dbReference>
<dbReference type="InterPro" id="IPR003661">
    <property type="entry name" value="HisK_dim/P_dom"/>
</dbReference>
<dbReference type="CDD" id="cd17546">
    <property type="entry name" value="REC_hyHK_CKI1_RcsC-like"/>
    <property type="match status" value="1"/>
</dbReference>
<dbReference type="InterPro" id="IPR003594">
    <property type="entry name" value="HATPase_dom"/>
</dbReference>
<gene>
    <name evidence="6" type="ORF">P167DRAFT_322540</name>
</gene>
<dbReference type="SMART" id="SM00448">
    <property type="entry name" value="REC"/>
    <property type="match status" value="1"/>
</dbReference>
<feature type="domain" description="Response regulatory" evidence="5">
    <location>
        <begin position="408"/>
        <end position="532"/>
    </location>
</feature>
<keyword evidence="7" id="KW-1185">Reference proteome</keyword>
<dbReference type="CDD" id="cd16922">
    <property type="entry name" value="HATPase_EvgS-ArcB-TorS-like"/>
    <property type="match status" value="1"/>
</dbReference>
<dbReference type="SUPFAM" id="SSF52172">
    <property type="entry name" value="CheY-like"/>
    <property type="match status" value="1"/>
</dbReference>
<feature type="modified residue" description="4-aspartylphosphate" evidence="3">
    <location>
        <position position="460"/>
    </location>
</feature>
<dbReference type="PANTHER" id="PTHR45339:SF1">
    <property type="entry name" value="HYBRID SIGNAL TRANSDUCTION HISTIDINE KINASE J"/>
    <property type="match status" value="1"/>
</dbReference>
<dbReference type="InterPro" id="IPR036890">
    <property type="entry name" value="HATPase_C_sf"/>
</dbReference>
<dbReference type="SUPFAM" id="SSF47384">
    <property type="entry name" value="Homodimeric domain of signal transducing histidine kinase"/>
    <property type="match status" value="1"/>
</dbReference>
<dbReference type="InterPro" id="IPR005467">
    <property type="entry name" value="His_kinase_dom"/>
</dbReference>
<dbReference type="Gene3D" id="3.40.50.2300">
    <property type="match status" value="1"/>
</dbReference>
<dbReference type="STRING" id="1392247.A0A3N4KF20"/>
<dbReference type="Pfam" id="PF00512">
    <property type="entry name" value="HisKA"/>
    <property type="match status" value="1"/>
</dbReference>
<dbReference type="SMART" id="SM00387">
    <property type="entry name" value="HATPase_c"/>
    <property type="match status" value="1"/>
</dbReference>
<evidence type="ECO:0000313" key="7">
    <source>
        <dbReference type="Proteomes" id="UP000277580"/>
    </source>
</evidence>
<organism evidence="6 7">
    <name type="scientific">Morchella conica CCBAS932</name>
    <dbReference type="NCBI Taxonomy" id="1392247"/>
    <lineage>
        <taxon>Eukaryota</taxon>
        <taxon>Fungi</taxon>
        <taxon>Dikarya</taxon>
        <taxon>Ascomycota</taxon>
        <taxon>Pezizomycotina</taxon>
        <taxon>Pezizomycetes</taxon>
        <taxon>Pezizales</taxon>
        <taxon>Morchellaceae</taxon>
        <taxon>Morchella</taxon>
    </lineage>
</organism>
<dbReference type="OrthoDB" id="60033at2759"/>
<dbReference type="PROSITE" id="PS50110">
    <property type="entry name" value="RESPONSE_REGULATORY"/>
    <property type="match status" value="1"/>
</dbReference>
<dbReference type="Pfam" id="PF02518">
    <property type="entry name" value="HATPase_c"/>
    <property type="match status" value="1"/>
</dbReference>
<dbReference type="EMBL" id="ML119155">
    <property type="protein sequence ID" value="RPB09080.1"/>
    <property type="molecule type" value="Genomic_DNA"/>
</dbReference>
<proteinExistence type="predicted"/>
<dbReference type="SUPFAM" id="SSF55874">
    <property type="entry name" value="ATPase domain of HSP90 chaperone/DNA topoisomerase II/histidine kinase"/>
    <property type="match status" value="1"/>
</dbReference>
<sequence length="573" mass="64770">MYYSRRGHLHYQQGVPEGARPGHNVACWGRDWISNLDVWRPDFSERLPYDEWCTNKVFITKLPQRATVGLLVDGEERVFDLKATPLWQDPEKKDNLLAGLTVIVEQTERANREQEISRSAEIRKVFLMNLSRGLKTPVAGVISFLELLYEIQTGKEQRTLVRQIFRSVNSFLLVINDLIDFNKIESNDVKVDQNIFVLQHLVEDLETLFRNSMAKEGVEFKVDDTEVIYSAFGDGTQLLLKGDDAKVRRVVINLLSNAYKFTSKGTVSLKVITKKVQKGSLELRFEVKDTGIGISEDHLKKLFLPFEEIAAADISTGHYGTGFGLAIAKSFATILRGNIGCQSVVDQGSTFWFSLPCLRPPKNSPVTIPRREDSLAHDMGVVLRIGDLHSAIRHDYWKKQKVSIKGTNVLIVEDNWSHQVVTAKRMEKMGCNVQVAINGQNAISRMKKGELKALDIIFMDLQMPLLDGYETTAIIRKAEDPGLVAYKDVPIVAVTATEMAGDRDRAREAGMNDFTLKPLNNESLREIIERFLEKEAAKDFHEDFSVQSFLPRLNEIPQPSLGRTDSDTRNSQA</sequence>
<keyword evidence="1 3" id="KW-0597">Phosphoprotein</keyword>
<dbReference type="Gene3D" id="1.10.287.130">
    <property type="match status" value="1"/>
</dbReference>
<dbReference type="Proteomes" id="UP000277580">
    <property type="component" value="Unassembled WGS sequence"/>
</dbReference>
<dbReference type="GO" id="GO:0000155">
    <property type="term" value="F:phosphorelay sensor kinase activity"/>
    <property type="evidence" value="ECO:0007669"/>
    <property type="project" value="InterPro"/>
</dbReference>
<protein>
    <submittedName>
        <fullName evidence="6">Uncharacterized protein</fullName>
    </submittedName>
</protein>
<dbReference type="PROSITE" id="PS50109">
    <property type="entry name" value="HIS_KIN"/>
    <property type="match status" value="1"/>
</dbReference>
<evidence type="ECO:0000256" key="3">
    <source>
        <dbReference type="PROSITE-ProRule" id="PRU00169"/>
    </source>
</evidence>
<dbReference type="InterPro" id="IPR036097">
    <property type="entry name" value="HisK_dim/P_sf"/>
</dbReference>
<dbReference type="AlphaFoldDB" id="A0A3N4KF20"/>
<dbReference type="Pfam" id="PF00072">
    <property type="entry name" value="Response_reg"/>
    <property type="match status" value="1"/>
</dbReference>
<name>A0A3N4KF20_9PEZI</name>
<dbReference type="InterPro" id="IPR011006">
    <property type="entry name" value="CheY-like_superfamily"/>
</dbReference>
<accession>A0A3N4KF20</accession>
<keyword evidence="2" id="KW-0902">Two-component regulatory system</keyword>
<dbReference type="PANTHER" id="PTHR45339">
    <property type="entry name" value="HYBRID SIGNAL TRANSDUCTION HISTIDINE KINASE J"/>
    <property type="match status" value="1"/>
</dbReference>
<evidence type="ECO:0000259" key="5">
    <source>
        <dbReference type="PROSITE" id="PS50110"/>
    </source>
</evidence>
<dbReference type="InterPro" id="IPR001789">
    <property type="entry name" value="Sig_transdc_resp-reg_receiver"/>
</dbReference>
<dbReference type="PRINTS" id="PR00344">
    <property type="entry name" value="BCTRLSENSOR"/>
</dbReference>
<feature type="domain" description="Histidine kinase" evidence="4">
    <location>
        <begin position="129"/>
        <end position="359"/>
    </location>
</feature>
<evidence type="ECO:0000259" key="4">
    <source>
        <dbReference type="PROSITE" id="PS50109"/>
    </source>
</evidence>
<evidence type="ECO:0000256" key="1">
    <source>
        <dbReference type="ARBA" id="ARBA00022553"/>
    </source>
</evidence>
<evidence type="ECO:0000256" key="2">
    <source>
        <dbReference type="ARBA" id="ARBA00023012"/>
    </source>
</evidence>
<dbReference type="InParanoid" id="A0A3N4KF20"/>